<evidence type="ECO:0000256" key="3">
    <source>
        <dbReference type="ARBA" id="ARBA00022741"/>
    </source>
</evidence>
<dbReference type="Gene3D" id="3.30.200.20">
    <property type="entry name" value="Phosphorylase Kinase, domain 1"/>
    <property type="match status" value="1"/>
</dbReference>
<organism evidence="7 8">
    <name type="scientific">Prunus dulcis</name>
    <name type="common">Almond</name>
    <name type="synonym">Amygdalus dulcis</name>
    <dbReference type="NCBI Taxonomy" id="3755"/>
    <lineage>
        <taxon>Eukaryota</taxon>
        <taxon>Viridiplantae</taxon>
        <taxon>Streptophyta</taxon>
        <taxon>Embryophyta</taxon>
        <taxon>Tracheophyta</taxon>
        <taxon>Spermatophyta</taxon>
        <taxon>Magnoliopsida</taxon>
        <taxon>eudicotyledons</taxon>
        <taxon>Gunneridae</taxon>
        <taxon>Pentapetalae</taxon>
        <taxon>rosids</taxon>
        <taxon>fabids</taxon>
        <taxon>Rosales</taxon>
        <taxon>Rosaceae</taxon>
        <taxon>Amygdaloideae</taxon>
        <taxon>Amygdaleae</taxon>
        <taxon>Prunus</taxon>
    </lineage>
</organism>
<name>A0A5E4GGZ0_PRUDU</name>
<evidence type="ECO:0000313" key="7">
    <source>
        <dbReference type="EMBL" id="VVA38871.1"/>
    </source>
</evidence>
<keyword evidence="4" id="KW-0418">Kinase</keyword>
<dbReference type="GO" id="GO:0030246">
    <property type="term" value="F:carbohydrate binding"/>
    <property type="evidence" value="ECO:0007669"/>
    <property type="project" value="UniProtKB-KW"/>
</dbReference>
<evidence type="ECO:0000256" key="2">
    <source>
        <dbReference type="ARBA" id="ARBA00022679"/>
    </source>
</evidence>
<evidence type="ECO:0000256" key="4">
    <source>
        <dbReference type="ARBA" id="ARBA00022777"/>
    </source>
</evidence>
<keyword evidence="7" id="KW-0675">Receptor</keyword>
<evidence type="ECO:0000256" key="5">
    <source>
        <dbReference type="ARBA" id="ARBA00022840"/>
    </source>
</evidence>
<dbReference type="GO" id="GO:0004674">
    <property type="term" value="F:protein serine/threonine kinase activity"/>
    <property type="evidence" value="ECO:0007669"/>
    <property type="project" value="UniProtKB-KW"/>
</dbReference>
<feature type="domain" description="Serine-threonine/tyrosine-protein kinase catalytic" evidence="6">
    <location>
        <begin position="134"/>
        <end position="184"/>
    </location>
</feature>
<reference evidence="8" key="1">
    <citation type="journal article" date="2020" name="Plant J.">
        <title>Transposons played a major role in the diversification between the closely related almond and peach genomes: results from the almond genome sequence.</title>
        <authorList>
            <person name="Alioto T."/>
            <person name="Alexiou K.G."/>
            <person name="Bardil A."/>
            <person name="Barteri F."/>
            <person name="Castanera R."/>
            <person name="Cruz F."/>
            <person name="Dhingra A."/>
            <person name="Duval H."/>
            <person name="Fernandez I Marti A."/>
            <person name="Frias L."/>
            <person name="Galan B."/>
            <person name="Garcia J.L."/>
            <person name="Howad W."/>
            <person name="Gomez-Garrido J."/>
            <person name="Gut M."/>
            <person name="Julca I."/>
            <person name="Morata J."/>
            <person name="Puigdomenech P."/>
            <person name="Ribeca P."/>
            <person name="Rubio Cabetas M.J."/>
            <person name="Vlasova A."/>
            <person name="Wirthensohn M."/>
            <person name="Garcia-Mas J."/>
            <person name="Gabaldon T."/>
            <person name="Casacuberta J.M."/>
            <person name="Arus P."/>
        </authorList>
    </citation>
    <scope>NUCLEOTIDE SEQUENCE [LARGE SCALE GENOMIC DNA]</scope>
    <source>
        <strain evidence="8">cv. Texas</strain>
    </source>
</reference>
<protein>
    <submittedName>
        <fullName evidence="7">PREDICTED: G-type lectin S-receptor</fullName>
    </submittedName>
</protein>
<dbReference type="Gramene" id="VVA38871">
    <property type="protein sequence ID" value="VVA38871"/>
    <property type="gene ID" value="Prudul26B009519"/>
</dbReference>
<gene>
    <name evidence="7" type="ORF">ALMOND_2B009519</name>
</gene>
<keyword evidence="7" id="KW-0430">Lectin</keyword>
<dbReference type="GO" id="GO:0005524">
    <property type="term" value="F:ATP binding"/>
    <property type="evidence" value="ECO:0007669"/>
    <property type="project" value="UniProtKB-KW"/>
</dbReference>
<dbReference type="SUPFAM" id="SSF56112">
    <property type="entry name" value="Protein kinase-like (PK-like)"/>
    <property type="match status" value="1"/>
</dbReference>
<dbReference type="Pfam" id="PF07714">
    <property type="entry name" value="PK_Tyr_Ser-Thr"/>
    <property type="match status" value="1"/>
</dbReference>
<dbReference type="InterPro" id="IPR011009">
    <property type="entry name" value="Kinase-like_dom_sf"/>
</dbReference>
<dbReference type="EMBL" id="CABIKO010000702">
    <property type="protein sequence ID" value="VVA38871.1"/>
    <property type="molecule type" value="Genomic_DNA"/>
</dbReference>
<dbReference type="InterPro" id="IPR001245">
    <property type="entry name" value="Ser-Thr/Tyr_kinase_cat_dom"/>
</dbReference>
<accession>A0A5E4GGZ0</accession>
<dbReference type="Proteomes" id="UP000327085">
    <property type="component" value="Chromosome 5"/>
</dbReference>
<dbReference type="PANTHER" id="PTHR27002">
    <property type="entry name" value="RECEPTOR-LIKE SERINE/THREONINE-PROTEIN KINASE SD1-8"/>
    <property type="match status" value="1"/>
</dbReference>
<dbReference type="InParanoid" id="A0A5E4GGZ0"/>
<dbReference type="GO" id="GO:0005886">
    <property type="term" value="C:plasma membrane"/>
    <property type="evidence" value="ECO:0007669"/>
    <property type="project" value="TreeGrafter"/>
</dbReference>
<dbReference type="PANTHER" id="PTHR27002:SF906">
    <property type="entry name" value="PROTEIN KINASE DOMAIN-CONTAINING PROTEIN"/>
    <property type="match status" value="1"/>
</dbReference>
<proteinExistence type="predicted"/>
<evidence type="ECO:0000259" key="6">
    <source>
        <dbReference type="Pfam" id="PF07714"/>
    </source>
</evidence>
<dbReference type="AlphaFoldDB" id="A0A5E4GGZ0"/>
<keyword evidence="3" id="KW-0547">Nucleotide-binding</keyword>
<keyword evidence="5" id="KW-0067">ATP-binding</keyword>
<sequence length="186" mass="21485">MRRSHVRPFVENFVLEIEVHFGGGRQALEWRASIAKHFIEEWEWQLSILLRLLSLSERQRQWKEALTITGLQMVVYPKIKLRPSQKEDLELPLFDLAAVVCATNNFSNNNKLGEGLQSMDLIWSSYVANGFQGTLKDGQDMAVKRLSKHSRQGLNELKNEVTHIVKLQHRNIVKLLGCCNQEDEMS</sequence>
<keyword evidence="2" id="KW-0808">Transferase</keyword>
<evidence type="ECO:0000256" key="1">
    <source>
        <dbReference type="ARBA" id="ARBA00022527"/>
    </source>
</evidence>
<evidence type="ECO:0000313" key="8">
    <source>
        <dbReference type="Proteomes" id="UP000327085"/>
    </source>
</evidence>
<keyword evidence="1" id="KW-0723">Serine/threonine-protein kinase</keyword>